<reference evidence="3" key="5">
    <citation type="submission" date="2018-04" db="UniProtKB">
        <authorList>
            <consortium name="EnsemblFungi"/>
        </authorList>
    </citation>
    <scope>IDENTIFICATION</scope>
    <source>
        <strain evidence="3">R3-111a-1</strain>
    </source>
</reference>
<evidence type="ECO:0000313" key="2">
    <source>
        <dbReference type="EMBL" id="EJT72704.1"/>
    </source>
</evidence>
<reference evidence="3" key="4">
    <citation type="journal article" date="2015" name="G3 (Bethesda)">
        <title>Genome sequences of three phytopathogenic species of the Magnaporthaceae family of fungi.</title>
        <authorList>
            <person name="Okagaki L.H."/>
            <person name="Nunes C.C."/>
            <person name="Sailsbery J."/>
            <person name="Clay B."/>
            <person name="Brown D."/>
            <person name="John T."/>
            <person name="Oh Y."/>
            <person name="Young N."/>
            <person name="Fitzgerald M."/>
            <person name="Haas B.J."/>
            <person name="Zeng Q."/>
            <person name="Young S."/>
            <person name="Adiconis X."/>
            <person name="Fan L."/>
            <person name="Levin J.Z."/>
            <person name="Mitchell T.K."/>
            <person name="Okubara P.A."/>
            <person name="Farman M.L."/>
            <person name="Kohn L.M."/>
            <person name="Birren B."/>
            <person name="Ma L.-J."/>
            <person name="Dean R.A."/>
        </authorList>
    </citation>
    <scope>NUCLEOTIDE SEQUENCE</scope>
    <source>
        <strain evidence="3">R3-111a-1</strain>
    </source>
</reference>
<dbReference type="EMBL" id="GL385399">
    <property type="protein sequence ID" value="EJT72704.1"/>
    <property type="molecule type" value="Genomic_DNA"/>
</dbReference>
<dbReference type="RefSeq" id="XP_009225678.1">
    <property type="nucleotide sequence ID" value="XM_009227414.1"/>
</dbReference>
<keyword evidence="4" id="KW-1185">Reference proteome</keyword>
<gene>
    <name evidence="3" type="primary">20350021</name>
    <name evidence="2" type="ORF">GGTG_09563</name>
</gene>
<dbReference type="GeneID" id="20350021"/>
<proteinExistence type="predicted"/>
<feature type="compositionally biased region" description="Basic and acidic residues" evidence="1">
    <location>
        <begin position="105"/>
        <end position="116"/>
    </location>
</feature>
<reference evidence="4" key="1">
    <citation type="submission" date="2010-07" db="EMBL/GenBank/DDBJ databases">
        <title>The genome sequence of Gaeumannomyces graminis var. tritici strain R3-111a-1.</title>
        <authorList>
            <consortium name="The Broad Institute Genome Sequencing Platform"/>
            <person name="Ma L.-J."/>
            <person name="Dead R."/>
            <person name="Young S."/>
            <person name="Zeng Q."/>
            <person name="Koehrsen M."/>
            <person name="Alvarado L."/>
            <person name="Berlin A."/>
            <person name="Chapman S.B."/>
            <person name="Chen Z."/>
            <person name="Freedman E."/>
            <person name="Gellesch M."/>
            <person name="Goldberg J."/>
            <person name="Griggs A."/>
            <person name="Gujja S."/>
            <person name="Heilman E.R."/>
            <person name="Heiman D."/>
            <person name="Hepburn T."/>
            <person name="Howarth C."/>
            <person name="Jen D."/>
            <person name="Larson L."/>
            <person name="Mehta T."/>
            <person name="Neiman D."/>
            <person name="Pearson M."/>
            <person name="Roberts A."/>
            <person name="Saif S."/>
            <person name="Shea T."/>
            <person name="Shenoy N."/>
            <person name="Sisk P."/>
            <person name="Stolte C."/>
            <person name="Sykes S."/>
            <person name="Walk T."/>
            <person name="White J."/>
            <person name="Yandava C."/>
            <person name="Haas B."/>
            <person name="Nusbaum C."/>
            <person name="Birren B."/>
        </authorList>
    </citation>
    <scope>NUCLEOTIDE SEQUENCE [LARGE SCALE GENOMIC DNA]</scope>
    <source>
        <strain evidence="4">R3-111a-1</strain>
    </source>
</reference>
<evidence type="ECO:0000256" key="1">
    <source>
        <dbReference type="SAM" id="MobiDB-lite"/>
    </source>
</evidence>
<protein>
    <submittedName>
        <fullName evidence="2 3">Uncharacterized protein</fullName>
    </submittedName>
</protein>
<evidence type="ECO:0000313" key="4">
    <source>
        <dbReference type="Proteomes" id="UP000006039"/>
    </source>
</evidence>
<dbReference type="VEuPathDB" id="FungiDB:GGTG_09563"/>
<evidence type="ECO:0000313" key="3">
    <source>
        <dbReference type="EnsemblFungi" id="EJT72704"/>
    </source>
</evidence>
<name>J3P7S1_GAET3</name>
<dbReference type="EnsemblFungi" id="EJT72704">
    <property type="protein sequence ID" value="EJT72704"/>
    <property type="gene ID" value="GGTG_09563"/>
</dbReference>
<dbReference type="AlphaFoldDB" id="J3P7S1"/>
<reference evidence="2" key="3">
    <citation type="submission" date="2010-09" db="EMBL/GenBank/DDBJ databases">
        <title>Annotation of Gaeumannomyces graminis var. tritici R3-111a-1.</title>
        <authorList>
            <consortium name="The Broad Institute Genome Sequencing Platform"/>
            <person name="Ma L.-J."/>
            <person name="Dead R."/>
            <person name="Young S.K."/>
            <person name="Zeng Q."/>
            <person name="Gargeya S."/>
            <person name="Fitzgerald M."/>
            <person name="Haas B."/>
            <person name="Abouelleil A."/>
            <person name="Alvarado L."/>
            <person name="Arachchi H.M."/>
            <person name="Berlin A."/>
            <person name="Brown A."/>
            <person name="Chapman S.B."/>
            <person name="Chen Z."/>
            <person name="Dunbar C."/>
            <person name="Freedman E."/>
            <person name="Gearin G."/>
            <person name="Gellesch M."/>
            <person name="Goldberg J."/>
            <person name="Griggs A."/>
            <person name="Gujja S."/>
            <person name="Heiman D."/>
            <person name="Howarth C."/>
            <person name="Larson L."/>
            <person name="Lui A."/>
            <person name="MacDonald P.J.P."/>
            <person name="Mehta T."/>
            <person name="Montmayeur A."/>
            <person name="Murphy C."/>
            <person name="Neiman D."/>
            <person name="Pearson M."/>
            <person name="Priest M."/>
            <person name="Roberts A."/>
            <person name="Saif S."/>
            <person name="Shea T."/>
            <person name="Shenoy N."/>
            <person name="Sisk P."/>
            <person name="Stolte C."/>
            <person name="Sykes S."/>
            <person name="Yandava C."/>
            <person name="Wortman J."/>
            <person name="Nusbaum C."/>
            <person name="Birren B."/>
        </authorList>
    </citation>
    <scope>NUCLEOTIDE SEQUENCE</scope>
    <source>
        <strain evidence="2">R3-111a-1</strain>
    </source>
</reference>
<accession>J3P7S1</accession>
<organism evidence="2">
    <name type="scientific">Gaeumannomyces tritici (strain R3-111a-1)</name>
    <name type="common">Wheat and barley take-all root rot fungus</name>
    <name type="synonym">Gaeumannomyces graminis var. tritici</name>
    <dbReference type="NCBI Taxonomy" id="644352"/>
    <lineage>
        <taxon>Eukaryota</taxon>
        <taxon>Fungi</taxon>
        <taxon>Dikarya</taxon>
        <taxon>Ascomycota</taxon>
        <taxon>Pezizomycotina</taxon>
        <taxon>Sordariomycetes</taxon>
        <taxon>Sordariomycetidae</taxon>
        <taxon>Magnaporthales</taxon>
        <taxon>Magnaporthaceae</taxon>
        <taxon>Gaeumannomyces</taxon>
    </lineage>
</organism>
<sequence length="116" mass="12487">MVGMYQPASIRLQGWDQTGGWREWIGCRVRVVRTVRFAGDPLVVQWRAAVAHWAVGAGLSAEAEIQSASQDAAAQAVSAAQFGRIRHSGQPVDGESMASSANRAGRVERRLGWPGT</sequence>
<feature type="region of interest" description="Disordered" evidence="1">
    <location>
        <begin position="87"/>
        <end position="116"/>
    </location>
</feature>
<dbReference type="HOGENOM" id="CLU_2097032_0_0_1"/>
<reference evidence="2" key="2">
    <citation type="submission" date="2010-07" db="EMBL/GenBank/DDBJ databases">
        <authorList>
            <consortium name="The Broad Institute Genome Sequencing Platform"/>
            <consortium name="Broad Institute Genome Sequencing Center for Infectious Disease"/>
            <person name="Ma L.-J."/>
            <person name="Dead R."/>
            <person name="Young S."/>
            <person name="Zeng Q."/>
            <person name="Koehrsen M."/>
            <person name="Alvarado L."/>
            <person name="Berlin A."/>
            <person name="Chapman S.B."/>
            <person name="Chen Z."/>
            <person name="Freedman E."/>
            <person name="Gellesch M."/>
            <person name="Goldberg J."/>
            <person name="Griggs A."/>
            <person name="Gujja S."/>
            <person name="Heilman E.R."/>
            <person name="Heiman D."/>
            <person name="Hepburn T."/>
            <person name="Howarth C."/>
            <person name="Jen D."/>
            <person name="Larson L."/>
            <person name="Mehta T."/>
            <person name="Neiman D."/>
            <person name="Pearson M."/>
            <person name="Roberts A."/>
            <person name="Saif S."/>
            <person name="Shea T."/>
            <person name="Shenoy N."/>
            <person name="Sisk P."/>
            <person name="Stolte C."/>
            <person name="Sykes S."/>
            <person name="Walk T."/>
            <person name="White J."/>
            <person name="Yandava C."/>
            <person name="Haas B."/>
            <person name="Nusbaum C."/>
            <person name="Birren B."/>
        </authorList>
    </citation>
    <scope>NUCLEOTIDE SEQUENCE</scope>
    <source>
        <strain evidence="2">R3-111a-1</strain>
    </source>
</reference>
<dbReference type="Proteomes" id="UP000006039">
    <property type="component" value="Unassembled WGS sequence"/>
</dbReference>